<evidence type="ECO:0000313" key="3">
    <source>
        <dbReference type="Proteomes" id="UP000664167"/>
    </source>
</evidence>
<dbReference type="Proteomes" id="UP000664167">
    <property type="component" value="Unassembled WGS sequence"/>
</dbReference>
<name>A0A939JIN1_9ACTN</name>
<dbReference type="GO" id="GO:0004029">
    <property type="term" value="F:aldehyde dehydrogenase (NAD+) activity"/>
    <property type="evidence" value="ECO:0007669"/>
    <property type="project" value="TreeGrafter"/>
</dbReference>
<dbReference type="SUPFAM" id="SSF51735">
    <property type="entry name" value="NAD(P)-binding Rossmann-fold domains"/>
    <property type="match status" value="1"/>
</dbReference>
<proteinExistence type="predicted"/>
<dbReference type="AlphaFoldDB" id="A0A939JIN1"/>
<dbReference type="InterPro" id="IPR036291">
    <property type="entry name" value="NAD(P)-bd_dom_sf"/>
</dbReference>
<gene>
    <name evidence="2" type="ORF">J0695_13155</name>
</gene>
<evidence type="ECO:0000259" key="1">
    <source>
        <dbReference type="Pfam" id="PF01370"/>
    </source>
</evidence>
<dbReference type="InterPro" id="IPR051783">
    <property type="entry name" value="NAD(P)-dependent_oxidoreduct"/>
</dbReference>
<dbReference type="GO" id="GO:0005737">
    <property type="term" value="C:cytoplasm"/>
    <property type="evidence" value="ECO:0007669"/>
    <property type="project" value="TreeGrafter"/>
</dbReference>
<sequence length="307" mass="32099">MKVLLAGGSGILGTLATEALTADGHTVTRLGRGAANDVRADLLDRDAVLRAVDGYSFDAVVHAATALAGKSFTRHRDMHGTNVLRTTGTTHLLDAARATGARRFVAESMMFGYGYGDHGVEPLTESGTPFGPQGTDAALEQHVGAMRTLEELTLGSDGIEGICLRFGMFYGAGVTDAHMVPLLRKRGLPVVEGHGRALSFVEVGDAARAVVAAVRTDRAGRAYNIADDTPVSFAAHTRATAEAFGAPRPMTVPRWVLRAAPLARTIMGSQLRLDNTRAGAELGWKPTRASSIEGIKALAESGGSPAA</sequence>
<dbReference type="PANTHER" id="PTHR48079">
    <property type="entry name" value="PROTEIN YEEZ"/>
    <property type="match status" value="1"/>
</dbReference>
<dbReference type="PANTHER" id="PTHR48079:SF6">
    <property type="entry name" value="NAD(P)-BINDING DOMAIN-CONTAINING PROTEIN-RELATED"/>
    <property type="match status" value="1"/>
</dbReference>
<dbReference type="Pfam" id="PF01370">
    <property type="entry name" value="Epimerase"/>
    <property type="match status" value="1"/>
</dbReference>
<accession>A0A939JIN1</accession>
<dbReference type="Gene3D" id="3.40.50.720">
    <property type="entry name" value="NAD(P)-binding Rossmann-like Domain"/>
    <property type="match status" value="1"/>
</dbReference>
<protein>
    <submittedName>
        <fullName evidence="2">NAD(P)-dependent oxidoreductase</fullName>
    </submittedName>
</protein>
<organism evidence="2 3">
    <name type="scientific">Streptomyces beijiangensis</name>
    <dbReference type="NCBI Taxonomy" id="163361"/>
    <lineage>
        <taxon>Bacteria</taxon>
        <taxon>Bacillati</taxon>
        <taxon>Actinomycetota</taxon>
        <taxon>Actinomycetes</taxon>
        <taxon>Kitasatosporales</taxon>
        <taxon>Streptomycetaceae</taxon>
        <taxon>Streptomyces</taxon>
    </lineage>
</organism>
<comment type="caution">
    <text evidence="2">The sequence shown here is derived from an EMBL/GenBank/DDBJ whole genome shotgun (WGS) entry which is preliminary data.</text>
</comment>
<reference evidence="2" key="1">
    <citation type="submission" date="2021-03" db="EMBL/GenBank/DDBJ databases">
        <title>Streptomyces poriferae sp. nov., a novel marine sponge-derived Actinobacteria species with anti-MRSA activity.</title>
        <authorList>
            <person name="Sandoval-Powers M."/>
            <person name="Kralova S."/>
            <person name="Nguyen G.-S."/>
            <person name="Fawwal D."/>
            <person name="Degnes K."/>
            <person name="Klinkenberg G."/>
            <person name="Sletta H."/>
            <person name="Wentzel A."/>
            <person name="Liles M.R."/>
        </authorList>
    </citation>
    <scope>NUCLEOTIDE SEQUENCE</scope>
    <source>
        <strain evidence="2">DSM 41794</strain>
    </source>
</reference>
<feature type="domain" description="NAD-dependent epimerase/dehydratase" evidence="1">
    <location>
        <begin position="3"/>
        <end position="226"/>
    </location>
</feature>
<evidence type="ECO:0000313" key="2">
    <source>
        <dbReference type="EMBL" id="MBO0512749.1"/>
    </source>
</evidence>
<dbReference type="EMBL" id="JAFLRJ010000115">
    <property type="protein sequence ID" value="MBO0512749.1"/>
    <property type="molecule type" value="Genomic_DNA"/>
</dbReference>
<keyword evidence="3" id="KW-1185">Reference proteome</keyword>
<dbReference type="RefSeq" id="WP_206962182.1">
    <property type="nucleotide sequence ID" value="NZ_BAAAJJ010000004.1"/>
</dbReference>
<dbReference type="InterPro" id="IPR001509">
    <property type="entry name" value="Epimerase_deHydtase"/>
</dbReference>